<dbReference type="PANTHER" id="PTHR31680">
    <property type="entry name" value="LONGIFOLIA PROTEIN"/>
    <property type="match status" value="1"/>
</dbReference>
<evidence type="ECO:0000256" key="1">
    <source>
        <dbReference type="SAM" id="MobiDB-lite"/>
    </source>
</evidence>
<keyword evidence="3" id="KW-1185">Reference proteome</keyword>
<reference evidence="2" key="1">
    <citation type="submission" date="2020-05" db="EMBL/GenBank/DDBJ databases">
        <title>WGS assembly of Panicum virgatum.</title>
        <authorList>
            <person name="Lovell J.T."/>
            <person name="Jenkins J."/>
            <person name="Shu S."/>
            <person name="Juenger T.E."/>
            <person name="Schmutz J."/>
        </authorList>
    </citation>
    <scope>NUCLEOTIDE SEQUENCE</scope>
    <source>
        <strain evidence="2">AP13</strain>
    </source>
</reference>
<proteinExistence type="predicted"/>
<dbReference type="PANTHER" id="PTHR31680:SF12">
    <property type="entry name" value="OS11G0587300 PROTEIN"/>
    <property type="match status" value="1"/>
</dbReference>
<name>A0A8T0MKL0_PANVG</name>
<dbReference type="AlphaFoldDB" id="A0A8T0MKL0"/>
<feature type="region of interest" description="Disordered" evidence="1">
    <location>
        <begin position="1"/>
        <end position="37"/>
    </location>
</feature>
<dbReference type="GO" id="GO:0051513">
    <property type="term" value="P:regulation of monopolar cell growth"/>
    <property type="evidence" value="ECO:0007669"/>
    <property type="project" value="InterPro"/>
</dbReference>
<evidence type="ECO:0000313" key="3">
    <source>
        <dbReference type="Proteomes" id="UP000823388"/>
    </source>
</evidence>
<comment type="caution">
    <text evidence="2">The sequence shown here is derived from an EMBL/GenBank/DDBJ whole genome shotgun (WGS) entry which is preliminary data.</text>
</comment>
<evidence type="ECO:0000313" key="2">
    <source>
        <dbReference type="EMBL" id="KAG2537278.1"/>
    </source>
</evidence>
<organism evidence="2 3">
    <name type="scientific">Panicum virgatum</name>
    <name type="common">Blackwell switchgrass</name>
    <dbReference type="NCBI Taxonomy" id="38727"/>
    <lineage>
        <taxon>Eukaryota</taxon>
        <taxon>Viridiplantae</taxon>
        <taxon>Streptophyta</taxon>
        <taxon>Embryophyta</taxon>
        <taxon>Tracheophyta</taxon>
        <taxon>Spermatophyta</taxon>
        <taxon>Magnoliopsida</taxon>
        <taxon>Liliopsida</taxon>
        <taxon>Poales</taxon>
        <taxon>Poaceae</taxon>
        <taxon>PACMAD clade</taxon>
        <taxon>Panicoideae</taxon>
        <taxon>Panicodae</taxon>
        <taxon>Paniceae</taxon>
        <taxon>Panicinae</taxon>
        <taxon>Panicum</taxon>
        <taxon>Panicum sect. Hiantes</taxon>
    </lineage>
</organism>
<dbReference type="EMBL" id="CM029054">
    <property type="protein sequence ID" value="KAG2537278.1"/>
    <property type="molecule type" value="Genomic_DNA"/>
</dbReference>
<accession>A0A8T0MKL0</accession>
<gene>
    <name evidence="2" type="ORF">PVAP13_9NG257900</name>
</gene>
<dbReference type="Proteomes" id="UP000823388">
    <property type="component" value="Chromosome 9N"/>
</dbReference>
<feature type="region of interest" description="Disordered" evidence="1">
    <location>
        <begin position="177"/>
        <end position="214"/>
    </location>
</feature>
<sequence length="238" mass="25792">MGLDALPHGQAAGDSAHSGATSPAALRRSASERVPRDPSHFQFVDPAFFEWPASPLPPLMERPAPAALAPAAEAAMLWAPDAGCPRALQRCSRFDAHEVFLEPAKHADPAAGGTHGEIERRLRMCGIAEPAQDLEMLKQILEALQLNGLLHHTPTLPPHVRTASALPPIVVMRPNHRAQPQVQQPARLTPTRRLRVESTAPAAHSRPTRRHPQLGARLPLLGVARTCRSTDGNLWSAW</sequence>
<dbReference type="InterPro" id="IPR033334">
    <property type="entry name" value="LNG1/2"/>
</dbReference>
<protein>
    <submittedName>
        <fullName evidence="2">Uncharacterized protein</fullName>
    </submittedName>
</protein>